<keyword evidence="2" id="KW-1185">Reference proteome</keyword>
<proteinExistence type="predicted"/>
<sequence length="160" mass="17751">MSGTKVITDKAAETDRGKVLWQQERSRRYLQSFYQFTPNPAHHPVPAATRPVNGNTLCKSGNIAVFGNVVYSGLLNDHLWHLGVPLFTRLVGKSHVRRNKRCVISGHKNKELTGRSSACRCERCDFLLGLGVWPCVAHQVRPAVVSAQHAASFTPPTLRP</sequence>
<protein>
    <submittedName>
        <fullName evidence="1">Uncharacterized protein</fullName>
    </submittedName>
</protein>
<gene>
    <name evidence="1" type="ORF">JOQ06_010425</name>
</gene>
<dbReference type="Proteomes" id="UP001219934">
    <property type="component" value="Unassembled WGS sequence"/>
</dbReference>
<dbReference type="EMBL" id="JAPTMU010000014">
    <property type="protein sequence ID" value="KAJ4931989.1"/>
    <property type="molecule type" value="Genomic_DNA"/>
</dbReference>
<accession>A0AAD6FFQ2</accession>
<evidence type="ECO:0000313" key="2">
    <source>
        <dbReference type="Proteomes" id="UP001219934"/>
    </source>
</evidence>
<comment type="caution">
    <text evidence="1">The sequence shown here is derived from an EMBL/GenBank/DDBJ whole genome shotgun (WGS) entry which is preliminary data.</text>
</comment>
<organism evidence="1 2">
    <name type="scientific">Pogonophryne albipinna</name>
    <dbReference type="NCBI Taxonomy" id="1090488"/>
    <lineage>
        <taxon>Eukaryota</taxon>
        <taxon>Metazoa</taxon>
        <taxon>Chordata</taxon>
        <taxon>Craniata</taxon>
        <taxon>Vertebrata</taxon>
        <taxon>Euteleostomi</taxon>
        <taxon>Actinopterygii</taxon>
        <taxon>Neopterygii</taxon>
        <taxon>Teleostei</taxon>
        <taxon>Neoteleostei</taxon>
        <taxon>Acanthomorphata</taxon>
        <taxon>Eupercaria</taxon>
        <taxon>Perciformes</taxon>
        <taxon>Notothenioidei</taxon>
        <taxon>Pogonophryne</taxon>
    </lineage>
</organism>
<reference evidence="1" key="1">
    <citation type="submission" date="2022-11" db="EMBL/GenBank/DDBJ databases">
        <title>Chromosome-level genome of Pogonophryne albipinna.</title>
        <authorList>
            <person name="Jo E."/>
        </authorList>
    </citation>
    <scope>NUCLEOTIDE SEQUENCE</scope>
    <source>
        <strain evidence="1">SGF0006</strain>
        <tissue evidence="1">Muscle</tissue>
    </source>
</reference>
<evidence type="ECO:0000313" key="1">
    <source>
        <dbReference type="EMBL" id="KAJ4931989.1"/>
    </source>
</evidence>
<name>A0AAD6FFQ2_9TELE</name>
<dbReference type="AlphaFoldDB" id="A0AAD6FFQ2"/>